<protein>
    <submittedName>
        <fullName evidence="1">Uncharacterized protein</fullName>
    </submittedName>
</protein>
<name>A0A4C1XNN5_EUMVA</name>
<reference evidence="1 2" key="1">
    <citation type="journal article" date="2019" name="Commun. Biol.">
        <title>The bagworm genome reveals a unique fibroin gene that provides high tensile strength.</title>
        <authorList>
            <person name="Kono N."/>
            <person name="Nakamura H."/>
            <person name="Ohtoshi R."/>
            <person name="Tomita M."/>
            <person name="Numata K."/>
            <person name="Arakawa K."/>
        </authorList>
    </citation>
    <scope>NUCLEOTIDE SEQUENCE [LARGE SCALE GENOMIC DNA]</scope>
</reference>
<proteinExistence type="predicted"/>
<evidence type="ECO:0000313" key="2">
    <source>
        <dbReference type="Proteomes" id="UP000299102"/>
    </source>
</evidence>
<keyword evidence="2" id="KW-1185">Reference proteome</keyword>
<sequence length="245" mass="27750">MTGSFGDMIHDLFLEPTDLSPTSIVRQAPSRATGKTTYIEIIRNPSEKIDFLKQLEPHFYPFVFCNNLARSAHSFAPPDSIASKTGGIILNTIKFTCVFIYTPCVNLRRTSFVVPRVNTLVTFSLRRRAHSFACENRKSKLAVCERDGRTRAAGVREGRRADVARAPLPLARFRIPAFMDGTVERESPVRVKVLPKKKKLQATPKTSRCDVHRRVFELLEFKTIVFSNTKDLSLSFLSSKIRQNC</sequence>
<gene>
    <name evidence="1" type="ORF">EVAR_35573_1</name>
</gene>
<dbReference type="AlphaFoldDB" id="A0A4C1XNN5"/>
<dbReference type="EMBL" id="BGZK01000890">
    <property type="protein sequence ID" value="GBP64184.1"/>
    <property type="molecule type" value="Genomic_DNA"/>
</dbReference>
<dbReference type="Proteomes" id="UP000299102">
    <property type="component" value="Unassembled WGS sequence"/>
</dbReference>
<evidence type="ECO:0000313" key="1">
    <source>
        <dbReference type="EMBL" id="GBP64184.1"/>
    </source>
</evidence>
<comment type="caution">
    <text evidence="1">The sequence shown here is derived from an EMBL/GenBank/DDBJ whole genome shotgun (WGS) entry which is preliminary data.</text>
</comment>
<organism evidence="1 2">
    <name type="scientific">Eumeta variegata</name>
    <name type="common">Bagworm moth</name>
    <name type="synonym">Eumeta japonica</name>
    <dbReference type="NCBI Taxonomy" id="151549"/>
    <lineage>
        <taxon>Eukaryota</taxon>
        <taxon>Metazoa</taxon>
        <taxon>Ecdysozoa</taxon>
        <taxon>Arthropoda</taxon>
        <taxon>Hexapoda</taxon>
        <taxon>Insecta</taxon>
        <taxon>Pterygota</taxon>
        <taxon>Neoptera</taxon>
        <taxon>Endopterygota</taxon>
        <taxon>Lepidoptera</taxon>
        <taxon>Glossata</taxon>
        <taxon>Ditrysia</taxon>
        <taxon>Tineoidea</taxon>
        <taxon>Psychidae</taxon>
        <taxon>Oiketicinae</taxon>
        <taxon>Eumeta</taxon>
    </lineage>
</organism>
<accession>A0A4C1XNN5</accession>